<keyword evidence="8 11" id="KW-0067">ATP-binding</keyword>
<evidence type="ECO:0000256" key="1">
    <source>
        <dbReference type="ARBA" id="ARBA00001771"/>
    </source>
</evidence>
<dbReference type="NCBIfam" id="NF006830">
    <property type="entry name" value="PRK09355.1"/>
    <property type="match status" value="1"/>
</dbReference>
<dbReference type="RefSeq" id="WP_053985746.1">
    <property type="nucleotide sequence ID" value="NZ_JAQIFT010000053.1"/>
</dbReference>
<feature type="binding site" evidence="11">
    <location>
        <position position="170"/>
    </location>
    <ligand>
        <name>ATP</name>
        <dbReference type="ChEBI" id="CHEBI:30616"/>
    </ligand>
</feature>
<gene>
    <name evidence="11 12" type="primary">thiM</name>
    <name evidence="12" type="ORF">PBV87_14465</name>
</gene>
<evidence type="ECO:0000256" key="9">
    <source>
        <dbReference type="ARBA" id="ARBA00022842"/>
    </source>
</evidence>
<reference evidence="12" key="1">
    <citation type="journal article" date="2023" name="Int. J. Syst. Evol. Microbiol.">
        <title>&lt;i&gt;Holtiella tumoricola&lt;/i&gt; gen. nov. sp. nov., isolated from a human clinical sample.</title>
        <authorList>
            <person name="Allen-Vercoe E."/>
            <person name="Daigneault M.C."/>
            <person name="Vancuren S.J."/>
            <person name="Cochrane K."/>
            <person name="O'Neal L.L."/>
            <person name="Sankaranarayanan K."/>
            <person name="Lawson P.A."/>
        </authorList>
    </citation>
    <scope>NUCLEOTIDE SEQUENCE</scope>
    <source>
        <strain evidence="12">CC70A</strain>
    </source>
</reference>
<dbReference type="CDD" id="cd01170">
    <property type="entry name" value="THZ_kinase"/>
    <property type="match status" value="1"/>
</dbReference>
<dbReference type="GO" id="GO:0009229">
    <property type="term" value="P:thiamine diphosphate biosynthetic process"/>
    <property type="evidence" value="ECO:0007669"/>
    <property type="project" value="UniProtKB-UniRule"/>
</dbReference>
<dbReference type="PRINTS" id="PR01099">
    <property type="entry name" value="HYETHTZKNASE"/>
</dbReference>
<evidence type="ECO:0000256" key="5">
    <source>
        <dbReference type="ARBA" id="ARBA00022723"/>
    </source>
</evidence>
<sequence>MFTSLLENVVQTRPLVHCITNYVSANDCANLLLALGASPIMADAPSEVEEITSHAKALVLNMGTLSETKLTSMLLAGQKANQLGIPVILDPVGVGASHFRKQAAHQLLSTIHFSVIRGNASEIETLLTDKSISIGIDVASPKTVTPYTIQGILQLATALSHKTRSIIAVSGKTDLVTNGYMTYAVFNGHSDLTRITGTGCMLTSLIGAYCGANPSQLLEATVAAVGTVGISSEFAHQKCELLQGGTGTFRTLLLDAVSLITPIQLQGGLHYEIYT</sequence>
<dbReference type="AlphaFoldDB" id="A0AA42J220"/>
<evidence type="ECO:0000313" key="13">
    <source>
        <dbReference type="Proteomes" id="UP001169242"/>
    </source>
</evidence>
<keyword evidence="7 11" id="KW-0418">Kinase</keyword>
<comment type="function">
    <text evidence="11">Catalyzes the phosphorylation of the hydroxyl group of 4-methyl-5-beta-hydroxyethylthiazole (THZ).</text>
</comment>
<dbReference type="Pfam" id="PF02110">
    <property type="entry name" value="HK"/>
    <property type="match status" value="1"/>
</dbReference>
<dbReference type="Gene3D" id="3.40.1190.20">
    <property type="match status" value="1"/>
</dbReference>
<dbReference type="SUPFAM" id="SSF53613">
    <property type="entry name" value="Ribokinase-like"/>
    <property type="match status" value="1"/>
</dbReference>
<evidence type="ECO:0000256" key="6">
    <source>
        <dbReference type="ARBA" id="ARBA00022741"/>
    </source>
</evidence>
<organism evidence="12 13">
    <name type="scientific">Holtiella tumoricola</name>
    <dbReference type="NCBI Taxonomy" id="3018743"/>
    <lineage>
        <taxon>Bacteria</taxon>
        <taxon>Bacillati</taxon>
        <taxon>Bacillota</taxon>
        <taxon>Clostridia</taxon>
        <taxon>Lachnospirales</taxon>
        <taxon>Cellulosilyticaceae</taxon>
        <taxon>Holtiella</taxon>
    </lineage>
</organism>
<evidence type="ECO:0000313" key="12">
    <source>
        <dbReference type="EMBL" id="MDA3732693.1"/>
    </source>
</evidence>
<dbReference type="GO" id="GO:0004417">
    <property type="term" value="F:hydroxyethylthiazole kinase activity"/>
    <property type="evidence" value="ECO:0007669"/>
    <property type="project" value="UniProtKB-UniRule"/>
</dbReference>
<evidence type="ECO:0000256" key="8">
    <source>
        <dbReference type="ARBA" id="ARBA00022840"/>
    </source>
</evidence>
<protein>
    <recommendedName>
        <fullName evidence="11">Hydroxyethylthiazole kinase</fullName>
        <ecNumber evidence="11">2.7.1.50</ecNumber>
    </recommendedName>
    <alternativeName>
        <fullName evidence="11">4-methyl-5-beta-hydroxyethylthiazole kinase</fullName>
        <shortName evidence="11">TH kinase</shortName>
        <shortName evidence="11">Thz kinase</shortName>
    </alternativeName>
</protein>
<feature type="binding site" evidence="11">
    <location>
        <position position="117"/>
    </location>
    <ligand>
        <name>ATP</name>
        <dbReference type="ChEBI" id="CHEBI:30616"/>
    </ligand>
</feature>
<keyword evidence="9 11" id="KW-0460">Magnesium</keyword>
<evidence type="ECO:0000256" key="3">
    <source>
        <dbReference type="ARBA" id="ARBA00004868"/>
    </source>
</evidence>
<name>A0AA42J220_9FIRM</name>
<dbReference type="EC" id="2.7.1.50" evidence="11"/>
<comment type="caution">
    <text evidence="12">The sequence shown here is derived from an EMBL/GenBank/DDBJ whole genome shotgun (WGS) entry which is preliminary data.</text>
</comment>
<dbReference type="GO" id="GO:0009228">
    <property type="term" value="P:thiamine biosynthetic process"/>
    <property type="evidence" value="ECO:0007669"/>
    <property type="project" value="UniProtKB-KW"/>
</dbReference>
<dbReference type="EMBL" id="JAQIFT010000053">
    <property type="protein sequence ID" value="MDA3732693.1"/>
    <property type="molecule type" value="Genomic_DNA"/>
</dbReference>
<dbReference type="GO" id="GO:0005524">
    <property type="term" value="F:ATP binding"/>
    <property type="evidence" value="ECO:0007669"/>
    <property type="project" value="UniProtKB-UniRule"/>
</dbReference>
<comment type="catalytic activity">
    <reaction evidence="1 11">
        <text>5-(2-hydroxyethyl)-4-methylthiazole + ATP = 4-methyl-5-(2-phosphooxyethyl)-thiazole + ADP + H(+)</text>
        <dbReference type="Rhea" id="RHEA:24212"/>
        <dbReference type="ChEBI" id="CHEBI:15378"/>
        <dbReference type="ChEBI" id="CHEBI:17957"/>
        <dbReference type="ChEBI" id="CHEBI:30616"/>
        <dbReference type="ChEBI" id="CHEBI:58296"/>
        <dbReference type="ChEBI" id="CHEBI:456216"/>
        <dbReference type="EC" id="2.7.1.50"/>
    </reaction>
</comment>
<dbReference type="PIRSF" id="PIRSF000513">
    <property type="entry name" value="Thz_kinase"/>
    <property type="match status" value="1"/>
</dbReference>
<dbReference type="Proteomes" id="UP001169242">
    <property type="component" value="Unassembled WGS sequence"/>
</dbReference>
<evidence type="ECO:0000256" key="7">
    <source>
        <dbReference type="ARBA" id="ARBA00022777"/>
    </source>
</evidence>
<evidence type="ECO:0000256" key="11">
    <source>
        <dbReference type="HAMAP-Rule" id="MF_00228"/>
    </source>
</evidence>
<dbReference type="HAMAP" id="MF_00228">
    <property type="entry name" value="Thz_kinase"/>
    <property type="match status" value="1"/>
</dbReference>
<keyword evidence="4 11" id="KW-0808">Transferase</keyword>
<dbReference type="InterPro" id="IPR029056">
    <property type="entry name" value="Ribokinase-like"/>
</dbReference>
<comment type="pathway">
    <text evidence="3 11">Cofactor biosynthesis; thiamine diphosphate biosynthesis; 4-methyl-5-(2-phosphoethyl)-thiazole from 5-(2-hydroxyethyl)-4-methylthiazole: step 1/1.</text>
</comment>
<feature type="binding site" evidence="11">
    <location>
        <position position="41"/>
    </location>
    <ligand>
        <name>substrate</name>
    </ligand>
</feature>
<comment type="cofactor">
    <cofactor evidence="2 11">
        <name>Mg(2+)</name>
        <dbReference type="ChEBI" id="CHEBI:18420"/>
    </cofactor>
</comment>
<keyword evidence="13" id="KW-1185">Reference proteome</keyword>
<accession>A0AA42J220</accession>
<evidence type="ECO:0000256" key="2">
    <source>
        <dbReference type="ARBA" id="ARBA00001946"/>
    </source>
</evidence>
<dbReference type="InterPro" id="IPR000417">
    <property type="entry name" value="Hyethyz_kinase"/>
</dbReference>
<feature type="binding site" evidence="11">
    <location>
        <position position="197"/>
    </location>
    <ligand>
        <name>substrate</name>
    </ligand>
</feature>
<keyword evidence="6 11" id="KW-0547">Nucleotide-binding</keyword>
<keyword evidence="10 11" id="KW-0784">Thiamine biosynthesis</keyword>
<evidence type="ECO:0000256" key="4">
    <source>
        <dbReference type="ARBA" id="ARBA00022679"/>
    </source>
</evidence>
<evidence type="ECO:0000256" key="10">
    <source>
        <dbReference type="ARBA" id="ARBA00022977"/>
    </source>
</evidence>
<dbReference type="GO" id="GO:0000287">
    <property type="term" value="F:magnesium ion binding"/>
    <property type="evidence" value="ECO:0007669"/>
    <property type="project" value="UniProtKB-UniRule"/>
</dbReference>
<keyword evidence="5 11" id="KW-0479">Metal-binding</keyword>
<comment type="similarity">
    <text evidence="11">Belongs to the Thz kinase family.</text>
</comment>
<proteinExistence type="inferred from homology"/>